<sequence length="258" mass="29729">MTINTLDNKKIYDNTWQQWRDMKKYGAASCWLRALISDILKNISQQEITSILDVGCGEGTTTHFIATQYPAIQIRGVDFSKTGIECAKSAWQLPNLQFIHEDDTTSLKESWDLICCFEVLEHVETWQSLLTAIATASTKYILLSFPTGRMRTFEVNVGHVRNFRQGEVEKFLLQQGFVARQVFYAGFPFYSPIYRELNNLTNAGNNSFTQGEYGFTQKTISAIFYFLFRYLSTRKYYGDQFCGLFERVDTESLKVVTS</sequence>
<dbReference type="InterPro" id="IPR029063">
    <property type="entry name" value="SAM-dependent_MTases_sf"/>
</dbReference>
<gene>
    <name evidence="2" type="ORF">BLE401_15265</name>
</gene>
<dbReference type="SUPFAM" id="SSF53335">
    <property type="entry name" value="S-adenosyl-L-methionine-dependent methyltransferases"/>
    <property type="match status" value="1"/>
</dbReference>
<dbReference type="InterPro" id="IPR013217">
    <property type="entry name" value="Methyltransf_12"/>
</dbReference>
<dbReference type="GO" id="GO:0008168">
    <property type="term" value="F:methyltransferase activity"/>
    <property type="evidence" value="ECO:0007669"/>
    <property type="project" value="UniProtKB-KW"/>
</dbReference>
<dbReference type="RefSeq" id="WP_062152044.1">
    <property type="nucleotide sequence ID" value="NZ_CP012373.2"/>
</dbReference>
<dbReference type="Pfam" id="PF08242">
    <property type="entry name" value="Methyltransf_12"/>
    <property type="match status" value="1"/>
</dbReference>
<dbReference type="Gene3D" id="3.40.50.150">
    <property type="entry name" value="Vaccinia Virus protein VP39"/>
    <property type="match status" value="1"/>
</dbReference>
<dbReference type="PANTHER" id="PTHR43861">
    <property type="entry name" value="TRANS-ACONITATE 2-METHYLTRANSFERASE-RELATED"/>
    <property type="match status" value="1"/>
</dbReference>
<protein>
    <submittedName>
        <fullName evidence="2">Methyltransferase domain-containing protein</fullName>
    </submittedName>
</protein>
<organism evidence="2 3">
    <name type="scientific">Beggiatoa leptomitoformis</name>
    <dbReference type="NCBI Taxonomy" id="288004"/>
    <lineage>
        <taxon>Bacteria</taxon>
        <taxon>Pseudomonadati</taxon>
        <taxon>Pseudomonadota</taxon>
        <taxon>Gammaproteobacteria</taxon>
        <taxon>Thiotrichales</taxon>
        <taxon>Thiotrichaceae</taxon>
        <taxon>Beggiatoa</taxon>
    </lineage>
</organism>
<evidence type="ECO:0000313" key="2">
    <source>
        <dbReference type="EMBL" id="AUI69921.1"/>
    </source>
</evidence>
<dbReference type="OrthoDB" id="108476at2"/>
<dbReference type="PANTHER" id="PTHR43861:SF6">
    <property type="entry name" value="METHYLTRANSFERASE TYPE 11"/>
    <property type="match status" value="1"/>
</dbReference>
<feature type="domain" description="Methyltransferase type 12" evidence="1">
    <location>
        <begin position="52"/>
        <end position="134"/>
    </location>
</feature>
<evidence type="ECO:0000259" key="1">
    <source>
        <dbReference type="Pfam" id="PF08242"/>
    </source>
</evidence>
<dbReference type="STRING" id="288004.AL038_09045"/>
<reference evidence="3" key="1">
    <citation type="submission" date="2016-12" db="EMBL/GenBank/DDBJ databases">
        <title>Complete Genome Sequence of Beggiatoa leptomitiformis D-401.</title>
        <authorList>
            <person name="Fomenkov A."/>
            <person name="Vincze T."/>
            <person name="Grabovich M."/>
            <person name="Anton B.P."/>
            <person name="Dubinina G."/>
            <person name="Orlova M."/>
            <person name="Belousova E."/>
            <person name="Roberts R.J."/>
        </authorList>
    </citation>
    <scope>NUCLEOTIDE SEQUENCE [LARGE SCALE GENOMIC DNA]</scope>
    <source>
        <strain evidence="3">D-401</strain>
    </source>
</reference>
<proteinExistence type="predicted"/>
<keyword evidence="3" id="KW-1185">Reference proteome</keyword>
<dbReference type="GO" id="GO:0032259">
    <property type="term" value="P:methylation"/>
    <property type="evidence" value="ECO:0007669"/>
    <property type="project" value="UniProtKB-KW"/>
</dbReference>
<name>A0A2N9YH84_9GAMM</name>
<dbReference type="CDD" id="cd02440">
    <property type="entry name" value="AdoMet_MTases"/>
    <property type="match status" value="1"/>
</dbReference>
<keyword evidence="2" id="KW-0489">Methyltransferase</keyword>
<evidence type="ECO:0000313" key="3">
    <source>
        <dbReference type="Proteomes" id="UP000234271"/>
    </source>
</evidence>
<accession>A0A2N9YH84</accession>
<dbReference type="Proteomes" id="UP000234271">
    <property type="component" value="Chromosome"/>
</dbReference>
<dbReference type="EMBL" id="CP018889">
    <property type="protein sequence ID" value="AUI69921.1"/>
    <property type="molecule type" value="Genomic_DNA"/>
</dbReference>
<dbReference type="AlphaFoldDB" id="A0A2N9YH84"/>
<keyword evidence="2" id="KW-0808">Transferase</keyword>